<dbReference type="InParanoid" id="A0A409YC89"/>
<dbReference type="AlphaFoldDB" id="A0A409YC89"/>
<sequence length="68" mass="6865">MINQVENAPPVDPCPGTSLFPSAKLVVASLVALAPTANAPRANAIAAPLSDPRSLPSCSETSPIRTGI</sequence>
<feature type="region of interest" description="Disordered" evidence="1">
    <location>
        <begin position="49"/>
        <end position="68"/>
    </location>
</feature>
<name>A0A409YC89_9AGAR</name>
<keyword evidence="3" id="KW-1185">Reference proteome</keyword>
<gene>
    <name evidence="2" type="ORF">CVT24_005444</name>
</gene>
<accession>A0A409YC89</accession>
<comment type="caution">
    <text evidence="2">The sequence shown here is derived from an EMBL/GenBank/DDBJ whole genome shotgun (WGS) entry which is preliminary data.</text>
</comment>
<reference evidence="2 3" key="1">
    <citation type="journal article" date="2018" name="Evol. Lett.">
        <title>Horizontal gene cluster transfer increased hallucinogenic mushroom diversity.</title>
        <authorList>
            <person name="Reynolds H.T."/>
            <person name="Vijayakumar V."/>
            <person name="Gluck-Thaler E."/>
            <person name="Korotkin H.B."/>
            <person name="Matheny P.B."/>
            <person name="Slot J.C."/>
        </authorList>
    </citation>
    <scope>NUCLEOTIDE SEQUENCE [LARGE SCALE GENOMIC DNA]</scope>
    <source>
        <strain evidence="2 3">2629</strain>
    </source>
</reference>
<protein>
    <submittedName>
        <fullName evidence="2">Uncharacterized protein</fullName>
    </submittedName>
</protein>
<proteinExistence type="predicted"/>
<dbReference type="Proteomes" id="UP000284842">
    <property type="component" value="Unassembled WGS sequence"/>
</dbReference>
<feature type="compositionally biased region" description="Polar residues" evidence="1">
    <location>
        <begin position="56"/>
        <end position="68"/>
    </location>
</feature>
<evidence type="ECO:0000313" key="2">
    <source>
        <dbReference type="EMBL" id="PPR00603.1"/>
    </source>
</evidence>
<evidence type="ECO:0000256" key="1">
    <source>
        <dbReference type="SAM" id="MobiDB-lite"/>
    </source>
</evidence>
<organism evidence="2 3">
    <name type="scientific">Panaeolus cyanescens</name>
    <dbReference type="NCBI Taxonomy" id="181874"/>
    <lineage>
        <taxon>Eukaryota</taxon>
        <taxon>Fungi</taxon>
        <taxon>Dikarya</taxon>
        <taxon>Basidiomycota</taxon>
        <taxon>Agaricomycotina</taxon>
        <taxon>Agaricomycetes</taxon>
        <taxon>Agaricomycetidae</taxon>
        <taxon>Agaricales</taxon>
        <taxon>Agaricineae</taxon>
        <taxon>Galeropsidaceae</taxon>
        <taxon>Panaeolus</taxon>
    </lineage>
</organism>
<dbReference type="EMBL" id="NHTK01001303">
    <property type="protein sequence ID" value="PPR00603.1"/>
    <property type="molecule type" value="Genomic_DNA"/>
</dbReference>
<evidence type="ECO:0000313" key="3">
    <source>
        <dbReference type="Proteomes" id="UP000284842"/>
    </source>
</evidence>